<keyword evidence="1" id="KW-0812">Transmembrane</keyword>
<dbReference type="RefSeq" id="WP_285044931.1">
    <property type="nucleotide sequence ID" value="NZ_JASOLC010000002.1"/>
</dbReference>
<keyword evidence="1" id="KW-1133">Transmembrane helix</keyword>
<sequence>MKYFFLGLLILFSVYTEVEVARFFSPQEMFVSALVGGVSGFIWEVCKFICAKYEKNTIDLPVVIIVLIVLGVACALAYFNYEIGAKSALLALYSGFLVSEICADLGSKISKKDKQ</sequence>
<comment type="caution">
    <text evidence="2">The sequence shown here is derived from an EMBL/GenBank/DDBJ whole genome shotgun (WGS) entry which is preliminary data.</text>
</comment>
<organism evidence="2 3">
    <name type="scientific">Neisseria mucosa</name>
    <dbReference type="NCBI Taxonomy" id="488"/>
    <lineage>
        <taxon>Bacteria</taxon>
        <taxon>Pseudomonadati</taxon>
        <taxon>Pseudomonadota</taxon>
        <taxon>Betaproteobacteria</taxon>
        <taxon>Neisseriales</taxon>
        <taxon>Neisseriaceae</taxon>
        <taxon>Neisseria</taxon>
    </lineage>
</organism>
<reference evidence="2" key="1">
    <citation type="submission" date="2023-05" db="EMBL/GenBank/DDBJ databases">
        <title>Genomic Catalog of Human Bladder Bacteria.</title>
        <authorList>
            <person name="Du J."/>
        </authorList>
    </citation>
    <scope>NUCLEOTIDE SEQUENCE</scope>
    <source>
        <strain evidence="2">UMB7974B</strain>
    </source>
</reference>
<evidence type="ECO:0000256" key="1">
    <source>
        <dbReference type="SAM" id="Phobius"/>
    </source>
</evidence>
<evidence type="ECO:0000313" key="2">
    <source>
        <dbReference type="EMBL" id="MDK8360910.1"/>
    </source>
</evidence>
<evidence type="ECO:0008006" key="4">
    <source>
        <dbReference type="Google" id="ProtNLM"/>
    </source>
</evidence>
<feature type="transmembrane region" description="Helical" evidence="1">
    <location>
        <begin position="62"/>
        <end position="81"/>
    </location>
</feature>
<keyword evidence="1" id="KW-0472">Membrane</keyword>
<protein>
    <recommendedName>
        <fullName evidence="4">Phage holin family protein</fullName>
    </recommendedName>
</protein>
<dbReference type="Proteomes" id="UP001240589">
    <property type="component" value="Unassembled WGS sequence"/>
</dbReference>
<proteinExistence type="predicted"/>
<evidence type="ECO:0000313" key="3">
    <source>
        <dbReference type="Proteomes" id="UP001240589"/>
    </source>
</evidence>
<dbReference type="AlphaFoldDB" id="A0AAW6Z6X3"/>
<gene>
    <name evidence="2" type="ORF">QP792_01555</name>
</gene>
<name>A0AAW6Z6X3_NEIMU</name>
<feature type="transmembrane region" description="Helical" evidence="1">
    <location>
        <begin position="30"/>
        <end position="50"/>
    </location>
</feature>
<dbReference type="EMBL" id="JASPBL010000005">
    <property type="protein sequence ID" value="MDK8360910.1"/>
    <property type="molecule type" value="Genomic_DNA"/>
</dbReference>
<accession>A0AAW6Z6X3</accession>